<feature type="signal peptide" evidence="2">
    <location>
        <begin position="1"/>
        <end position="18"/>
    </location>
</feature>
<keyword evidence="4" id="KW-1185">Reference proteome</keyword>
<keyword evidence="1" id="KW-1133">Transmembrane helix</keyword>
<feature type="transmembrane region" description="Helical" evidence="1">
    <location>
        <begin position="520"/>
        <end position="542"/>
    </location>
</feature>
<reference evidence="3 4" key="1">
    <citation type="submission" date="2016-06" db="EMBL/GenBank/DDBJ databases">
        <authorList>
            <consortium name="Pathogen Informatics"/>
        </authorList>
    </citation>
    <scope>NUCLEOTIDE SEQUENCE [LARGE SCALE GENOMIC DNA]</scope>
    <source>
        <strain evidence="3">PocGH01</strain>
    </source>
</reference>
<evidence type="ECO:0000313" key="3">
    <source>
        <dbReference type="EMBL" id="SCQ16364.1"/>
    </source>
</evidence>
<dbReference type="VEuPathDB" id="PlasmoDB:PocGH01_10011200"/>
<feature type="transmembrane region" description="Helical" evidence="1">
    <location>
        <begin position="597"/>
        <end position="618"/>
    </location>
</feature>
<feature type="transmembrane region" description="Helical" evidence="1">
    <location>
        <begin position="656"/>
        <end position="676"/>
    </location>
</feature>
<organism evidence="3 4">
    <name type="scientific">Plasmodium ovale</name>
    <name type="common">malaria parasite P. ovale</name>
    <dbReference type="NCBI Taxonomy" id="36330"/>
    <lineage>
        <taxon>Eukaryota</taxon>
        <taxon>Sar</taxon>
        <taxon>Alveolata</taxon>
        <taxon>Apicomplexa</taxon>
        <taxon>Aconoidasida</taxon>
        <taxon>Haemosporida</taxon>
        <taxon>Plasmodiidae</taxon>
        <taxon>Plasmodium</taxon>
        <taxon>Plasmodium (Plasmodium)</taxon>
    </lineage>
</organism>
<feature type="chain" id="PRO_5008922148" description="Tyrosine-protein kinase ephrin type A/B receptor-like domain-containing protein" evidence="2">
    <location>
        <begin position="19"/>
        <end position="925"/>
    </location>
</feature>
<keyword evidence="1" id="KW-0812">Transmembrane</keyword>
<protein>
    <recommendedName>
        <fullName evidence="5">Tyrosine-protein kinase ephrin type A/B receptor-like domain-containing protein</fullName>
    </recommendedName>
</protein>
<name>A0A1D3U8D7_PLAOA</name>
<keyword evidence="1" id="KW-0472">Membrane</keyword>
<gene>
    <name evidence="3" type="primary">PocGH01_10011200</name>
    <name evidence="3" type="ORF">POCGH01_10011200</name>
</gene>
<evidence type="ECO:0000313" key="4">
    <source>
        <dbReference type="Proteomes" id="UP000242942"/>
    </source>
</evidence>
<feature type="transmembrane region" description="Helical" evidence="1">
    <location>
        <begin position="194"/>
        <end position="218"/>
    </location>
</feature>
<dbReference type="VEuPathDB" id="PlasmoDB:POWCR01_100006600"/>
<feature type="transmembrane region" description="Helical" evidence="1">
    <location>
        <begin position="239"/>
        <end position="259"/>
    </location>
</feature>
<evidence type="ECO:0000256" key="1">
    <source>
        <dbReference type="SAM" id="Phobius"/>
    </source>
</evidence>
<proteinExistence type="predicted"/>
<feature type="transmembrane region" description="Helical" evidence="1">
    <location>
        <begin position="571"/>
        <end position="591"/>
    </location>
</feature>
<evidence type="ECO:0008006" key="5">
    <source>
        <dbReference type="Google" id="ProtNLM"/>
    </source>
</evidence>
<sequence length="925" mass="109852">MWRLLLVYVSWCFPYCVLCPFHFCNYGEYFKNGACYGCEENSYSSYTNSEGCFGCPPSSSNNIRSSKFIYDCACDNDDYYLNYLGNRCDMCSDVSHRFFCGKNLNELHVDNIESFFKHKNEITFANFDRCLIKKDRKNMYPIMSNMFIYCKSPDICLDTCGRCSEYNEGFMCDRCTKQYAKNIFLKYAKCKRCYHVIFTIFTTLLYCFVVLILFILLVKCINVSLYFYHFDIYKKGTIYFVHYFREFAFYLSLLLLLSLSNDLTESERENYTAQERGNTEAAHQLQSGDIRTHYFLNIYLHNVFFDLIKSIQLNFMHFIKLDCLHLDISVSKVVATQTFVFAFGLCLLLCFTLLCNLVFLYLRRGNARLFGLPPNGNSLYRGITTADAEVTSGSANSVIGVGEPNRVSEWEERLRDKLSHPPLPLRLPLLLPPLLLPNFTRPSYVKVTFFYASEAVEFLKTWIQICYYQYIQIFLYVTNSLVIFIFLSSYVCIGLFNYKRSYYDTSALCSDNSNVGVSKYMGICTIFCVCFVFYIILIICIYSKPISLRRNYDYKYTYGLYTFLCKEDKPYYYIVRMLFTNFLFLIIILLPNHLSCLIYISFFFLSFICLTIFLDPYIKIDHYKLKTESFFFMFLFFFNIQLEQLRIVTYHITSRIMLSFFTVFIYSFILLYYLYFMLNDVYTYGYPYGQYLRYEKLRGLSAGKEGDSSEGTPQDRYYFYHYLKCKMNIVTRPIDEVERDISLLEDMEEVEPVRRMPGGDAEYIRQQCVLISPFVAETVIQLLFISKNINHMIRLKKRIPYIEIYNCLFENGYIEIQRTPIDRFLTKAIYIYKEVFKGNYKLFRTEMTRIFADIVRDVRCFKDVYMRECVASRIRGKYKINEIEKNTIIFDENYEQKHINTFLYNLRGLSKNVYLKNEAFFQLFP</sequence>
<accession>A0A1D3U8D7</accession>
<keyword evidence="2" id="KW-0732">Signal</keyword>
<dbReference type="OrthoDB" id="376968at2759"/>
<feature type="transmembrane region" description="Helical" evidence="1">
    <location>
        <begin position="473"/>
        <end position="496"/>
    </location>
</feature>
<feature type="non-terminal residue" evidence="3">
    <location>
        <position position="925"/>
    </location>
</feature>
<evidence type="ECO:0000256" key="2">
    <source>
        <dbReference type="SAM" id="SignalP"/>
    </source>
</evidence>
<dbReference type="Proteomes" id="UP000242942">
    <property type="component" value="Chromosome 10"/>
</dbReference>
<dbReference type="EMBL" id="LT594591">
    <property type="protein sequence ID" value="SCQ16364.1"/>
    <property type="molecule type" value="Genomic_DNA"/>
</dbReference>
<feature type="transmembrane region" description="Helical" evidence="1">
    <location>
        <begin position="339"/>
        <end position="362"/>
    </location>
</feature>
<dbReference type="AlphaFoldDB" id="A0A1D3U8D7"/>